<keyword evidence="4" id="KW-1185">Reference proteome</keyword>
<sequence length="276" mass="29454">MFSIGDFAKHGRVSVRMLRHYDAIGLLRPAHVDPYTGYRGYEASQLARLNRVIALKDLGFTLQQVRAVLDEEVDVGELRGMLRLRRAEVAAAMAADAARLAGIEARLRTIESEGTMSDHEVVLKSVPAVRVAELSGTAESFGPEHIGPVIGPLYEELHGRLAAAGVAPTGPAVAYYEPAPGAGPEGAVTVHAGIQVAVEPAAGQPFDVVDLPGIEQAATIVHRGSMDTVLPTAQALARWTDAHGYRSTGYARELYLDCEGGKESWVTELQEPVAKA</sequence>
<dbReference type="InterPro" id="IPR029442">
    <property type="entry name" value="GyrI-like"/>
</dbReference>
<dbReference type="SMART" id="SM00871">
    <property type="entry name" value="AraC_E_bind"/>
    <property type="match status" value="1"/>
</dbReference>
<accession>A0A7H8NA21</accession>
<dbReference type="SUPFAM" id="SSF55136">
    <property type="entry name" value="Probable bacterial effector-binding domain"/>
    <property type="match status" value="1"/>
</dbReference>
<protein>
    <submittedName>
        <fullName evidence="3">MerR family transcriptional regulator</fullName>
    </submittedName>
</protein>
<dbReference type="AlphaFoldDB" id="A0A7H8NA21"/>
<dbReference type="Gene3D" id="3.20.80.10">
    <property type="entry name" value="Regulatory factor, effector binding domain"/>
    <property type="match status" value="1"/>
</dbReference>
<dbReference type="EMBL" id="CP054929">
    <property type="protein sequence ID" value="QKW51295.1"/>
    <property type="molecule type" value="Genomic_DNA"/>
</dbReference>
<feature type="domain" description="HTH merR-type" evidence="2">
    <location>
        <begin position="1"/>
        <end position="71"/>
    </location>
</feature>
<dbReference type="Pfam" id="PF13411">
    <property type="entry name" value="MerR_1"/>
    <property type="match status" value="1"/>
</dbReference>
<dbReference type="SUPFAM" id="SSF46955">
    <property type="entry name" value="Putative DNA-binding domain"/>
    <property type="match status" value="1"/>
</dbReference>
<evidence type="ECO:0000313" key="4">
    <source>
        <dbReference type="Proteomes" id="UP000509303"/>
    </source>
</evidence>
<dbReference type="InterPro" id="IPR011256">
    <property type="entry name" value="Reg_factor_effector_dom_sf"/>
</dbReference>
<proteinExistence type="predicted"/>
<gene>
    <name evidence="3" type="ORF">HUT08_19115</name>
</gene>
<evidence type="ECO:0000313" key="3">
    <source>
        <dbReference type="EMBL" id="QKW51295.1"/>
    </source>
</evidence>
<dbReference type="InterPro" id="IPR010499">
    <property type="entry name" value="AraC_E-bd"/>
</dbReference>
<dbReference type="Pfam" id="PF06445">
    <property type="entry name" value="GyrI-like"/>
    <property type="match status" value="1"/>
</dbReference>
<dbReference type="PANTHER" id="PTHR30204">
    <property type="entry name" value="REDOX-CYCLING DRUG-SENSING TRANSCRIPTIONAL ACTIVATOR SOXR"/>
    <property type="match status" value="1"/>
</dbReference>
<keyword evidence="1" id="KW-0238">DNA-binding</keyword>
<evidence type="ECO:0000259" key="2">
    <source>
        <dbReference type="PROSITE" id="PS50937"/>
    </source>
</evidence>
<dbReference type="Gene3D" id="1.10.1660.10">
    <property type="match status" value="1"/>
</dbReference>
<name>A0A7H8NA21_9ACTN</name>
<dbReference type="PANTHER" id="PTHR30204:SF97">
    <property type="entry name" value="MERR FAMILY REGULATORY PROTEIN"/>
    <property type="match status" value="1"/>
</dbReference>
<dbReference type="Proteomes" id="UP000509303">
    <property type="component" value="Chromosome"/>
</dbReference>
<evidence type="ECO:0000256" key="1">
    <source>
        <dbReference type="ARBA" id="ARBA00023125"/>
    </source>
</evidence>
<dbReference type="PROSITE" id="PS50937">
    <property type="entry name" value="HTH_MERR_2"/>
    <property type="match status" value="1"/>
</dbReference>
<dbReference type="RefSeq" id="WP_176163016.1">
    <property type="nucleotide sequence ID" value="NZ_CP054929.1"/>
</dbReference>
<dbReference type="InterPro" id="IPR009061">
    <property type="entry name" value="DNA-bd_dom_put_sf"/>
</dbReference>
<dbReference type="SMART" id="SM00422">
    <property type="entry name" value="HTH_MERR"/>
    <property type="match status" value="1"/>
</dbReference>
<dbReference type="GO" id="GO:0003677">
    <property type="term" value="F:DNA binding"/>
    <property type="evidence" value="ECO:0007669"/>
    <property type="project" value="UniProtKB-KW"/>
</dbReference>
<organism evidence="3 4">
    <name type="scientific">Streptomyces buecherae</name>
    <dbReference type="NCBI Taxonomy" id="2763006"/>
    <lineage>
        <taxon>Bacteria</taxon>
        <taxon>Bacillati</taxon>
        <taxon>Actinomycetota</taxon>
        <taxon>Actinomycetes</taxon>
        <taxon>Kitasatosporales</taxon>
        <taxon>Streptomycetaceae</taxon>
        <taxon>Streptomyces</taxon>
    </lineage>
</organism>
<dbReference type="InterPro" id="IPR047057">
    <property type="entry name" value="MerR_fam"/>
</dbReference>
<dbReference type="CDD" id="cd01107">
    <property type="entry name" value="HTH_BmrR"/>
    <property type="match status" value="1"/>
</dbReference>
<dbReference type="InterPro" id="IPR000551">
    <property type="entry name" value="MerR-type_HTH_dom"/>
</dbReference>
<reference evidence="3 4" key="1">
    <citation type="submission" date="2020-06" db="EMBL/GenBank/DDBJ databases">
        <title>Genome mining for natural products.</title>
        <authorList>
            <person name="Zhang B."/>
            <person name="Shi J."/>
            <person name="Ge H."/>
        </authorList>
    </citation>
    <scope>NUCLEOTIDE SEQUENCE [LARGE SCALE GENOMIC DNA]</scope>
    <source>
        <strain evidence="3 4">NA00687</strain>
    </source>
</reference>
<dbReference type="GO" id="GO:0003700">
    <property type="term" value="F:DNA-binding transcription factor activity"/>
    <property type="evidence" value="ECO:0007669"/>
    <property type="project" value="InterPro"/>
</dbReference>